<dbReference type="PANTHER" id="PTHR48475">
    <property type="entry name" value="RIBONUCLEASE H"/>
    <property type="match status" value="1"/>
</dbReference>
<dbReference type="InterPro" id="IPR036397">
    <property type="entry name" value="RNaseH_sf"/>
</dbReference>
<dbReference type="EMBL" id="SMMG02000006">
    <property type="protein sequence ID" value="KAA3469773.1"/>
    <property type="molecule type" value="Genomic_DNA"/>
</dbReference>
<dbReference type="AlphaFoldDB" id="A0A5B6VL20"/>
<comment type="caution">
    <text evidence="2">The sequence shown here is derived from an EMBL/GenBank/DDBJ whole genome shotgun (WGS) entry which is preliminary data.</text>
</comment>
<dbReference type="PANTHER" id="PTHR48475:SF2">
    <property type="entry name" value="RIBONUCLEASE H"/>
    <property type="match status" value="1"/>
</dbReference>
<evidence type="ECO:0000313" key="3">
    <source>
        <dbReference type="Proteomes" id="UP000325315"/>
    </source>
</evidence>
<gene>
    <name evidence="2" type="ORF">EPI10_015530</name>
</gene>
<dbReference type="SUPFAM" id="SSF53098">
    <property type="entry name" value="Ribonuclease H-like"/>
    <property type="match status" value="1"/>
</dbReference>
<dbReference type="InterPro" id="IPR012337">
    <property type="entry name" value="RNaseH-like_sf"/>
</dbReference>
<dbReference type="Gene3D" id="3.30.420.10">
    <property type="entry name" value="Ribonuclease H-like superfamily/Ribonuclease H"/>
    <property type="match status" value="1"/>
</dbReference>
<protein>
    <submittedName>
        <fullName evidence="2">Integrase, catalytic core</fullName>
    </submittedName>
</protein>
<organism evidence="2 3">
    <name type="scientific">Gossypium australe</name>
    <dbReference type="NCBI Taxonomy" id="47621"/>
    <lineage>
        <taxon>Eukaryota</taxon>
        <taxon>Viridiplantae</taxon>
        <taxon>Streptophyta</taxon>
        <taxon>Embryophyta</taxon>
        <taxon>Tracheophyta</taxon>
        <taxon>Spermatophyta</taxon>
        <taxon>Magnoliopsida</taxon>
        <taxon>eudicotyledons</taxon>
        <taxon>Gunneridae</taxon>
        <taxon>Pentapetalae</taxon>
        <taxon>rosids</taxon>
        <taxon>malvids</taxon>
        <taxon>Malvales</taxon>
        <taxon>Malvaceae</taxon>
        <taxon>Malvoideae</taxon>
        <taxon>Gossypium</taxon>
    </lineage>
</organism>
<evidence type="ECO:0000259" key="1">
    <source>
        <dbReference type="PROSITE" id="PS50879"/>
    </source>
</evidence>
<dbReference type="Proteomes" id="UP000325315">
    <property type="component" value="Unassembled WGS sequence"/>
</dbReference>
<name>A0A5B6VL20_9ROSI</name>
<feature type="domain" description="RNase H type-1" evidence="1">
    <location>
        <begin position="1"/>
        <end position="77"/>
    </location>
</feature>
<dbReference type="Pfam" id="PF13456">
    <property type="entry name" value="RVT_3"/>
    <property type="match status" value="1"/>
</dbReference>
<evidence type="ECO:0000313" key="2">
    <source>
        <dbReference type="EMBL" id="KAA3469773.1"/>
    </source>
</evidence>
<sequence length="77" mass="8427">MTQQLVYVDGSTVKIGSGVGALVIDSDGNEWQYGLSFGFQTSNNIAEYEELISGLQLAYQLEARDLIIHTNSQMVAK</sequence>
<dbReference type="OrthoDB" id="2139127at2759"/>
<dbReference type="PROSITE" id="PS50879">
    <property type="entry name" value="RNASE_H_1"/>
    <property type="match status" value="1"/>
</dbReference>
<keyword evidence="3" id="KW-1185">Reference proteome</keyword>
<reference evidence="3" key="1">
    <citation type="journal article" date="2019" name="Plant Biotechnol. J.">
        <title>Genome sequencing of the Australian wild diploid species Gossypium australe highlights disease resistance and delayed gland morphogenesis.</title>
        <authorList>
            <person name="Cai Y."/>
            <person name="Cai X."/>
            <person name="Wang Q."/>
            <person name="Wang P."/>
            <person name="Zhang Y."/>
            <person name="Cai C."/>
            <person name="Xu Y."/>
            <person name="Wang K."/>
            <person name="Zhou Z."/>
            <person name="Wang C."/>
            <person name="Geng S."/>
            <person name="Li B."/>
            <person name="Dong Q."/>
            <person name="Hou Y."/>
            <person name="Wang H."/>
            <person name="Ai P."/>
            <person name="Liu Z."/>
            <person name="Yi F."/>
            <person name="Sun M."/>
            <person name="An G."/>
            <person name="Cheng J."/>
            <person name="Zhang Y."/>
            <person name="Shi Q."/>
            <person name="Xie Y."/>
            <person name="Shi X."/>
            <person name="Chang Y."/>
            <person name="Huang F."/>
            <person name="Chen Y."/>
            <person name="Hong S."/>
            <person name="Mi L."/>
            <person name="Sun Q."/>
            <person name="Zhang L."/>
            <person name="Zhou B."/>
            <person name="Peng R."/>
            <person name="Zhang X."/>
            <person name="Liu F."/>
        </authorList>
    </citation>
    <scope>NUCLEOTIDE SEQUENCE [LARGE SCALE GENOMIC DNA]</scope>
    <source>
        <strain evidence="3">cv. PA1801</strain>
    </source>
</reference>
<dbReference type="GO" id="GO:0004523">
    <property type="term" value="F:RNA-DNA hybrid ribonuclease activity"/>
    <property type="evidence" value="ECO:0007669"/>
    <property type="project" value="InterPro"/>
</dbReference>
<dbReference type="GO" id="GO:0003676">
    <property type="term" value="F:nucleic acid binding"/>
    <property type="evidence" value="ECO:0007669"/>
    <property type="project" value="InterPro"/>
</dbReference>
<accession>A0A5B6VL20</accession>
<dbReference type="InterPro" id="IPR002156">
    <property type="entry name" value="RNaseH_domain"/>
</dbReference>
<proteinExistence type="predicted"/>